<proteinExistence type="predicted"/>
<protein>
    <submittedName>
        <fullName evidence="1">Uncharacterized protein</fullName>
    </submittedName>
</protein>
<dbReference type="EnsemblMetazoa" id="CLYHEMT009352.1">
    <property type="protein sequence ID" value="CLYHEMP009352.1"/>
    <property type="gene ID" value="CLYHEMG009352"/>
</dbReference>
<keyword evidence="2" id="KW-1185">Reference proteome</keyword>
<accession>A0A7M5VF20</accession>
<reference evidence="1" key="1">
    <citation type="submission" date="2021-01" db="UniProtKB">
        <authorList>
            <consortium name="EnsemblMetazoa"/>
        </authorList>
    </citation>
    <scope>IDENTIFICATION</scope>
</reference>
<name>A0A7M5VF20_9CNID</name>
<organism evidence="1 2">
    <name type="scientific">Clytia hemisphaerica</name>
    <dbReference type="NCBI Taxonomy" id="252671"/>
    <lineage>
        <taxon>Eukaryota</taxon>
        <taxon>Metazoa</taxon>
        <taxon>Cnidaria</taxon>
        <taxon>Hydrozoa</taxon>
        <taxon>Hydroidolina</taxon>
        <taxon>Leptothecata</taxon>
        <taxon>Obeliida</taxon>
        <taxon>Clytiidae</taxon>
        <taxon>Clytia</taxon>
    </lineage>
</organism>
<evidence type="ECO:0000313" key="2">
    <source>
        <dbReference type="Proteomes" id="UP000594262"/>
    </source>
</evidence>
<dbReference type="Proteomes" id="UP000594262">
    <property type="component" value="Unplaced"/>
</dbReference>
<evidence type="ECO:0000313" key="1">
    <source>
        <dbReference type="EnsemblMetazoa" id="CLYHEMP009352.1"/>
    </source>
</evidence>
<sequence>MKRKQTDIQDFGYTKKMITSTPNKDKKISEKKDALSLSSHKVVYARDEDPADTLVIRSFYPDAPEGLRRFGMKGVDNIKKLLLAILKLLDEVEMNEVIAHTKFLTATQVFSLYDLVDEFKEEIEEMGFDSFQKTTGSGTEFTYVTIPNTNVRVGITITKKNPQICLFQDVGPDCITGIFLFMMEIHKLIKYMNTKFQYTEHRSFLNTYRSMDDSKDNFF</sequence>
<dbReference type="AlphaFoldDB" id="A0A7M5VF20"/>